<accession>A0ABS8U4M4</accession>
<dbReference type="Proteomes" id="UP001199919">
    <property type="component" value="Unassembled WGS sequence"/>
</dbReference>
<protein>
    <submittedName>
        <fullName evidence="2">DUF6268 family outer membrane beta-barrel protein</fullName>
    </submittedName>
</protein>
<evidence type="ECO:0000313" key="3">
    <source>
        <dbReference type="Proteomes" id="UP001199919"/>
    </source>
</evidence>
<sequence>MKTQSFLHIIFACLIFKSSLAQLPKEVAMKRKIDSIKLAALGDYATKYPMLRQGAFAVDMIGSRRVKGELNGSNLFEGKTNITRIRSNFNIPLAQFGKNVVAGTISYQQINFTTRDVKSYQPDFAAVDQSLTKQTVGFTVSFTRLDSLFNRPISYSGSLSGLTNEFSSIKRLNYIGNVVYSVSRTPTSSWAVGLAVVIDPSSVAPVVPFVSYWHHYKNSNLDLFIDMPSRVALRKQLSRKSWASMGSELGGNLYFFDLEQASLPQNAIYSTIDLRTGLTLEYMLTRKLVIGISGGMYTLARSTMFEHDAKTSDYFFRTNGGTVPYLTVSMSLLPFLKSWK</sequence>
<name>A0ABS8U4M4_9SPHI</name>
<reference evidence="2 3" key="1">
    <citation type="submission" date="2021-12" db="EMBL/GenBank/DDBJ databases">
        <title>Mucilaginibacter roseus genome.</title>
        <authorList>
            <person name="Ferreira J.R."/>
            <person name="Newman J.D."/>
        </authorList>
    </citation>
    <scope>NUCLEOTIDE SEQUENCE [LARGE SCALE GENOMIC DNA]</scope>
    <source>
        <strain evidence="2 3">LMG 28454</strain>
    </source>
</reference>
<keyword evidence="3" id="KW-1185">Reference proteome</keyword>
<proteinExistence type="predicted"/>
<comment type="caution">
    <text evidence="2">The sequence shown here is derived from an EMBL/GenBank/DDBJ whole genome shotgun (WGS) entry which is preliminary data.</text>
</comment>
<feature type="domain" description="DUF6268" evidence="1">
    <location>
        <begin position="56"/>
        <end position="319"/>
    </location>
</feature>
<evidence type="ECO:0000259" key="1">
    <source>
        <dbReference type="Pfam" id="PF19783"/>
    </source>
</evidence>
<dbReference type="Pfam" id="PF19783">
    <property type="entry name" value="DUF6268"/>
    <property type="match status" value="1"/>
</dbReference>
<organism evidence="2 3">
    <name type="scientific">Mucilaginibacter roseus</name>
    <dbReference type="NCBI Taxonomy" id="1528868"/>
    <lineage>
        <taxon>Bacteria</taxon>
        <taxon>Pseudomonadati</taxon>
        <taxon>Bacteroidota</taxon>
        <taxon>Sphingobacteriia</taxon>
        <taxon>Sphingobacteriales</taxon>
        <taxon>Sphingobacteriaceae</taxon>
        <taxon>Mucilaginibacter</taxon>
    </lineage>
</organism>
<dbReference type="RefSeq" id="WP_232177459.1">
    <property type="nucleotide sequence ID" value="NZ_JAJPWV010000003.1"/>
</dbReference>
<evidence type="ECO:0000313" key="2">
    <source>
        <dbReference type="EMBL" id="MCD8741003.1"/>
    </source>
</evidence>
<dbReference type="InterPro" id="IPR046235">
    <property type="entry name" value="DUF6268"/>
</dbReference>
<dbReference type="EMBL" id="JAJPWV010000003">
    <property type="protein sequence ID" value="MCD8741003.1"/>
    <property type="molecule type" value="Genomic_DNA"/>
</dbReference>
<gene>
    <name evidence="2" type="ORF">LT679_10355</name>
</gene>